<dbReference type="AlphaFoldDB" id="A0A6J4UML4"/>
<sequence length="158" mass="17378">MTVRPTGVRDDTPPLPEYLTVAIDRLRAERLDGYAVRPFPDPADTWIGDFPEALLADPQLVEPEGQTVDSDRLAGRLSAHAVRMAPRAVRDRDSAPLRPALLALVLAFNGTSDRREILMPLALPWHSTTPLGVDPGSLYRDLAALPVGFCYVHEWATT</sequence>
<reference evidence="1" key="1">
    <citation type="submission" date="2020-02" db="EMBL/GenBank/DDBJ databases">
        <authorList>
            <person name="Meier V. D."/>
        </authorList>
    </citation>
    <scope>NUCLEOTIDE SEQUENCE</scope>
    <source>
        <strain evidence="1">AVDCRST_MAG73</strain>
    </source>
</reference>
<dbReference type="EMBL" id="CADCWE010000199">
    <property type="protein sequence ID" value="CAA9552256.1"/>
    <property type="molecule type" value="Genomic_DNA"/>
</dbReference>
<evidence type="ECO:0000313" key="1">
    <source>
        <dbReference type="EMBL" id="CAA9552256.1"/>
    </source>
</evidence>
<name>A0A6J4UML4_9BACT</name>
<organism evidence="1">
    <name type="scientific">uncultured Thermomicrobiales bacterium</name>
    <dbReference type="NCBI Taxonomy" id="1645740"/>
    <lineage>
        <taxon>Bacteria</taxon>
        <taxon>Pseudomonadati</taxon>
        <taxon>Thermomicrobiota</taxon>
        <taxon>Thermomicrobia</taxon>
        <taxon>Thermomicrobiales</taxon>
        <taxon>environmental samples</taxon>
    </lineage>
</organism>
<proteinExistence type="predicted"/>
<gene>
    <name evidence="1" type="ORF">AVDCRST_MAG73-2976</name>
</gene>
<accession>A0A6J4UML4</accession>
<protein>
    <submittedName>
        <fullName evidence="1">Uncharacterized protein</fullName>
    </submittedName>
</protein>